<dbReference type="EMBL" id="NESQ01000238">
    <property type="protein sequence ID" value="PUU75299.1"/>
    <property type="molecule type" value="Genomic_DNA"/>
</dbReference>
<dbReference type="AlphaFoldDB" id="A0A2T6ZIJ3"/>
<evidence type="ECO:0000313" key="1">
    <source>
        <dbReference type="EMBL" id="PUU75299.1"/>
    </source>
</evidence>
<name>A0A2T6ZIJ3_TUBBO</name>
<organism evidence="1 2">
    <name type="scientific">Tuber borchii</name>
    <name type="common">White truffle</name>
    <dbReference type="NCBI Taxonomy" id="42251"/>
    <lineage>
        <taxon>Eukaryota</taxon>
        <taxon>Fungi</taxon>
        <taxon>Dikarya</taxon>
        <taxon>Ascomycota</taxon>
        <taxon>Pezizomycotina</taxon>
        <taxon>Pezizomycetes</taxon>
        <taxon>Pezizales</taxon>
        <taxon>Tuberaceae</taxon>
        <taxon>Tuber</taxon>
    </lineage>
</organism>
<reference evidence="1 2" key="1">
    <citation type="submission" date="2017-04" db="EMBL/GenBank/DDBJ databases">
        <title>Draft genome sequence of Tuber borchii Vittad., a whitish edible truffle.</title>
        <authorList>
            <consortium name="DOE Joint Genome Institute"/>
            <person name="Murat C."/>
            <person name="Kuo A."/>
            <person name="Barry K.W."/>
            <person name="Clum A."/>
            <person name="Dockter R.B."/>
            <person name="Fauchery L."/>
            <person name="Iotti M."/>
            <person name="Kohler A."/>
            <person name="Labutti K."/>
            <person name="Lindquist E.A."/>
            <person name="Lipzen A."/>
            <person name="Ohm R.A."/>
            <person name="Wang M."/>
            <person name="Grigoriev I.V."/>
            <person name="Zambonelli A."/>
            <person name="Martin F.M."/>
        </authorList>
    </citation>
    <scope>NUCLEOTIDE SEQUENCE [LARGE SCALE GENOMIC DNA]</scope>
    <source>
        <strain evidence="1 2">Tbo3840</strain>
    </source>
</reference>
<comment type="caution">
    <text evidence="1">The sequence shown here is derived from an EMBL/GenBank/DDBJ whole genome shotgun (WGS) entry which is preliminary data.</text>
</comment>
<proteinExistence type="predicted"/>
<dbReference type="Proteomes" id="UP000244722">
    <property type="component" value="Unassembled WGS sequence"/>
</dbReference>
<protein>
    <submittedName>
        <fullName evidence="1">Uncharacterized protein</fullName>
    </submittedName>
</protein>
<sequence>FSYHFIHFFASNCLQMSLFTILLEGVLLSYNPPVRKSAFKSFDHFLIQPPPSLQH</sequence>
<gene>
    <name evidence="1" type="ORF">B9Z19DRAFT_995129</name>
</gene>
<keyword evidence="2" id="KW-1185">Reference proteome</keyword>
<feature type="non-terminal residue" evidence="1">
    <location>
        <position position="1"/>
    </location>
</feature>
<evidence type="ECO:0000313" key="2">
    <source>
        <dbReference type="Proteomes" id="UP000244722"/>
    </source>
</evidence>
<accession>A0A2T6ZIJ3</accession>